<comment type="caution">
    <text evidence="2">The sequence shown here is derived from an EMBL/GenBank/DDBJ whole genome shotgun (WGS) entry which is preliminary data.</text>
</comment>
<evidence type="ECO:0000313" key="2">
    <source>
        <dbReference type="EMBL" id="KAJ3573048.1"/>
    </source>
</evidence>
<name>A0AAD5VZX2_9AGAR</name>
<proteinExistence type="predicted"/>
<feature type="region of interest" description="Disordered" evidence="1">
    <location>
        <begin position="504"/>
        <end position="539"/>
    </location>
</feature>
<feature type="compositionally biased region" description="Polar residues" evidence="1">
    <location>
        <begin position="390"/>
        <end position="402"/>
    </location>
</feature>
<sequence length="539" mass="58574">MAHVDYPYGKKRNWEFETADVDVGLKSVADSLVLKHSLRQSRDQWLYHTFRKFTSKARGAKAPEPPPPHTIVPRGKCDLVVGPHQFRQTTFYEVHYMQPATPVQTYQSSTNLYPSYAANGTQQQVAGTSTSVATPAPASTPSGPSDDLRLTLGEGLEYTISSDLVARIHHEASVNPIFAAKFRLAVDPNATPEQIRNFAFALPHLPGVKVSGAPTSLTLSTTEQQQQQQQQQVRLPPVREWDFVIEYNETPNERWLIPRGTLASCSRLLSKDGSGLSEVTLNLRLPIPQPPQPDGTTPPEPLVRYKSSKIWDEKNMENAGALGKIPKRQKVFLARHIPQGALLTQLQAAQTPGYTVRPLKQGPSNPPRPRRKPAQKPKPKPTPQEPLTTAAGTPTETINGVATSVTTSVTPTLQPPKPAKPPKEPKRTETSTTDVPLMKGGRFCRECVEAGKADDAIPQLPPKHTLPYSSTTYSYAAARPAAVYSVQNHVPSATVAAIPTAVSVEKSVTPTTQSSTPSQDTSAPQNTTAQTSSATPTST</sequence>
<organism evidence="2 3">
    <name type="scientific">Leucocoprinus birnbaumii</name>
    <dbReference type="NCBI Taxonomy" id="56174"/>
    <lineage>
        <taxon>Eukaryota</taxon>
        <taxon>Fungi</taxon>
        <taxon>Dikarya</taxon>
        <taxon>Basidiomycota</taxon>
        <taxon>Agaricomycotina</taxon>
        <taxon>Agaricomycetes</taxon>
        <taxon>Agaricomycetidae</taxon>
        <taxon>Agaricales</taxon>
        <taxon>Agaricineae</taxon>
        <taxon>Agaricaceae</taxon>
        <taxon>Leucocoprinus</taxon>
    </lineage>
</organism>
<dbReference type="AlphaFoldDB" id="A0AAD5VZX2"/>
<feature type="compositionally biased region" description="Low complexity" evidence="1">
    <location>
        <begin position="507"/>
        <end position="539"/>
    </location>
</feature>
<feature type="region of interest" description="Disordered" evidence="1">
    <location>
        <begin position="124"/>
        <end position="147"/>
    </location>
</feature>
<feature type="compositionally biased region" description="Low complexity" evidence="1">
    <location>
        <begin position="125"/>
        <end position="145"/>
    </location>
</feature>
<keyword evidence="3" id="KW-1185">Reference proteome</keyword>
<evidence type="ECO:0000313" key="3">
    <source>
        <dbReference type="Proteomes" id="UP001213000"/>
    </source>
</evidence>
<accession>A0AAD5VZX2</accession>
<evidence type="ECO:0000256" key="1">
    <source>
        <dbReference type="SAM" id="MobiDB-lite"/>
    </source>
</evidence>
<feature type="compositionally biased region" description="Basic residues" evidence="1">
    <location>
        <begin position="368"/>
        <end position="379"/>
    </location>
</feature>
<reference evidence="2" key="1">
    <citation type="submission" date="2022-07" db="EMBL/GenBank/DDBJ databases">
        <title>Genome Sequence of Leucocoprinus birnbaumii.</title>
        <authorList>
            <person name="Buettner E."/>
        </authorList>
    </citation>
    <scope>NUCLEOTIDE SEQUENCE</scope>
    <source>
        <strain evidence="2">VT141</strain>
    </source>
</reference>
<feature type="compositionally biased region" description="Low complexity" evidence="1">
    <location>
        <begin position="403"/>
        <end position="412"/>
    </location>
</feature>
<gene>
    <name evidence="2" type="ORF">NP233_g2684</name>
</gene>
<feature type="region of interest" description="Disordered" evidence="1">
    <location>
        <begin position="354"/>
        <end position="437"/>
    </location>
</feature>
<dbReference type="EMBL" id="JANIEX010000117">
    <property type="protein sequence ID" value="KAJ3573048.1"/>
    <property type="molecule type" value="Genomic_DNA"/>
</dbReference>
<dbReference type="Proteomes" id="UP001213000">
    <property type="component" value="Unassembled WGS sequence"/>
</dbReference>
<protein>
    <submittedName>
        <fullName evidence="2">Uncharacterized protein</fullName>
    </submittedName>
</protein>